<evidence type="ECO:0000259" key="7">
    <source>
        <dbReference type="Pfam" id="PF00535"/>
    </source>
</evidence>
<evidence type="ECO:0000313" key="9">
    <source>
        <dbReference type="Proteomes" id="UP001501508"/>
    </source>
</evidence>
<evidence type="ECO:0000256" key="4">
    <source>
        <dbReference type="ARBA" id="ARBA00022692"/>
    </source>
</evidence>
<dbReference type="InterPro" id="IPR029044">
    <property type="entry name" value="Nucleotide-diphossugar_trans"/>
</dbReference>
<dbReference type="PANTHER" id="PTHR48090">
    <property type="entry name" value="UNDECAPRENYL-PHOSPHATE 4-DEOXY-4-FORMAMIDO-L-ARABINOSE TRANSFERASE-RELATED"/>
    <property type="match status" value="1"/>
</dbReference>
<evidence type="ECO:0000256" key="1">
    <source>
        <dbReference type="ARBA" id="ARBA00004141"/>
    </source>
</evidence>
<name>A0ABP8LT50_9BACT</name>
<evidence type="ECO:0000256" key="6">
    <source>
        <dbReference type="ARBA" id="ARBA00023136"/>
    </source>
</evidence>
<proteinExistence type="predicted"/>
<evidence type="ECO:0000256" key="3">
    <source>
        <dbReference type="ARBA" id="ARBA00022679"/>
    </source>
</evidence>
<keyword evidence="6" id="KW-0472">Membrane</keyword>
<dbReference type="InterPro" id="IPR001173">
    <property type="entry name" value="Glyco_trans_2-like"/>
</dbReference>
<dbReference type="Pfam" id="PF00535">
    <property type="entry name" value="Glycos_transf_2"/>
    <property type="match status" value="1"/>
</dbReference>
<evidence type="ECO:0000256" key="2">
    <source>
        <dbReference type="ARBA" id="ARBA00022676"/>
    </source>
</evidence>
<keyword evidence="4" id="KW-0812">Transmembrane</keyword>
<dbReference type="Proteomes" id="UP001501508">
    <property type="component" value="Unassembled WGS sequence"/>
</dbReference>
<protein>
    <recommendedName>
        <fullName evidence="7">Glycosyltransferase 2-like domain-containing protein</fullName>
    </recommendedName>
</protein>
<evidence type="ECO:0000313" key="8">
    <source>
        <dbReference type="EMBL" id="GAA4436181.1"/>
    </source>
</evidence>
<keyword evidence="3" id="KW-0808">Transferase</keyword>
<comment type="caution">
    <text evidence="8">The sequence shown here is derived from an EMBL/GenBank/DDBJ whole genome shotgun (WGS) entry which is preliminary data.</text>
</comment>
<dbReference type="PANTHER" id="PTHR48090:SF1">
    <property type="entry name" value="PROPHAGE BACTOPRENOL GLUCOSYL TRANSFERASE HOMOLOG"/>
    <property type="match status" value="1"/>
</dbReference>
<sequence length="258" mass="28428">MRADTDPTAISVVIPVYRSAATLTELHTRLGAVLNEIGAGEIIYVNDASPDQSLALLRQLPPVIPFRILSLNTNKGQSTALLCGIKAASCPLVATMDADLQDSPELLPALLGGLSTGIDVVFAARSGTYESPARHLSSFLFKSVVFLFSAGRIPRQAGLYLVMRKQSCSAFADFLPHRPYLMGLIARFRLKTGSVPFIRTRNPENETSYTFKKRLQVAKAFFRTLFLPVETTAADIEKWWNSEITEYTPLHKTPENNP</sequence>
<comment type="subcellular location">
    <subcellularLocation>
        <location evidence="1">Membrane</location>
        <topology evidence="1">Multi-pass membrane protein</topology>
    </subcellularLocation>
</comment>
<dbReference type="Gene3D" id="3.90.550.10">
    <property type="entry name" value="Spore Coat Polysaccharide Biosynthesis Protein SpsA, Chain A"/>
    <property type="match status" value="1"/>
</dbReference>
<gene>
    <name evidence="8" type="ORF">GCM10023091_13820</name>
</gene>
<keyword evidence="9" id="KW-1185">Reference proteome</keyword>
<reference evidence="9" key="1">
    <citation type="journal article" date="2019" name="Int. J. Syst. Evol. Microbiol.">
        <title>The Global Catalogue of Microorganisms (GCM) 10K type strain sequencing project: providing services to taxonomists for standard genome sequencing and annotation.</title>
        <authorList>
            <consortium name="The Broad Institute Genomics Platform"/>
            <consortium name="The Broad Institute Genome Sequencing Center for Infectious Disease"/>
            <person name="Wu L."/>
            <person name="Ma J."/>
        </authorList>
    </citation>
    <scope>NUCLEOTIDE SEQUENCE [LARGE SCALE GENOMIC DNA]</scope>
    <source>
        <strain evidence="9">JCM 31920</strain>
    </source>
</reference>
<accession>A0ABP8LT50</accession>
<dbReference type="RefSeq" id="WP_345027571.1">
    <property type="nucleotide sequence ID" value="NZ_BAABEY010000014.1"/>
</dbReference>
<keyword evidence="5" id="KW-1133">Transmembrane helix</keyword>
<evidence type="ECO:0000256" key="5">
    <source>
        <dbReference type="ARBA" id="ARBA00022989"/>
    </source>
</evidence>
<feature type="domain" description="Glycosyltransferase 2-like" evidence="7">
    <location>
        <begin position="11"/>
        <end position="129"/>
    </location>
</feature>
<dbReference type="EMBL" id="BAABEY010000014">
    <property type="protein sequence ID" value="GAA4436181.1"/>
    <property type="molecule type" value="Genomic_DNA"/>
</dbReference>
<dbReference type="InterPro" id="IPR050256">
    <property type="entry name" value="Glycosyltransferase_2"/>
</dbReference>
<organism evidence="8 9">
    <name type="scientific">Ravibacter arvi</name>
    <dbReference type="NCBI Taxonomy" id="2051041"/>
    <lineage>
        <taxon>Bacteria</taxon>
        <taxon>Pseudomonadati</taxon>
        <taxon>Bacteroidota</taxon>
        <taxon>Cytophagia</taxon>
        <taxon>Cytophagales</taxon>
        <taxon>Spirosomataceae</taxon>
        <taxon>Ravibacter</taxon>
    </lineage>
</organism>
<dbReference type="SUPFAM" id="SSF53448">
    <property type="entry name" value="Nucleotide-diphospho-sugar transferases"/>
    <property type="match status" value="1"/>
</dbReference>
<keyword evidence="2" id="KW-0328">Glycosyltransferase</keyword>